<reference evidence="2" key="1">
    <citation type="journal article" date="2021" name="Syst. Appl. Microbiol.">
        <title>Roseomonas hellenica sp. nov., isolated from roots of wild-growing Alkanna tinctoria.</title>
        <authorList>
            <person name="Rat A."/>
            <person name="Naranjo H.D."/>
            <person name="Lebbe L."/>
            <person name="Cnockaert M."/>
            <person name="Krigas N."/>
            <person name="Grigoriadou K."/>
            <person name="Maloupa E."/>
            <person name="Willems A."/>
        </authorList>
    </citation>
    <scope>NUCLEOTIDE SEQUENCE [LARGE SCALE GENOMIC DNA]</scope>
    <source>
        <strain evidence="2">LMG 31523</strain>
    </source>
</reference>
<gene>
    <name evidence="1" type="ORF">GXW71_00975</name>
</gene>
<evidence type="ECO:0008006" key="3">
    <source>
        <dbReference type="Google" id="ProtNLM"/>
    </source>
</evidence>
<evidence type="ECO:0000313" key="2">
    <source>
        <dbReference type="Proteomes" id="UP001196870"/>
    </source>
</evidence>
<dbReference type="Proteomes" id="UP001196870">
    <property type="component" value="Unassembled WGS sequence"/>
</dbReference>
<evidence type="ECO:0000313" key="1">
    <source>
        <dbReference type="EMBL" id="MBR0662915.1"/>
    </source>
</evidence>
<comment type="caution">
    <text evidence="1">The sequence shown here is derived from an EMBL/GenBank/DDBJ whole genome shotgun (WGS) entry which is preliminary data.</text>
</comment>
<protein>
    <recommendedName>
        <fullName evidence="3">DUF222 domain-containing protein</fullName>
    </recommendedName>
</protein>
<sequence length="176" mass="17390">MQPGRAAPLLGGVTTATAARLLASPRFGARTIALVAARLGTPEAALAGLPAAEAMLAGAPAATLGRAAILAGAVWHAAQIRSLLRGADVAAFVAEHGEAARRVALAHAALAPADPGKGGIAADGAALLAAWRQALPAPLPDWIAIRLAPELDVEPGEPHRTHAGAILAAIAPEALA</sequence>
<name>A0ABS5ERI7_9PROT</name>
<proteinExistence type="predicted"/>
<accession>A0ABS5ERI7</accession>
<dbReference type="EMBL" id="JAAGBB010000001">
    <property type="protein sequence ID" value="MBR0662915.1"/>
    <property type="molecule type" value="Genomic_DNA"/>
</dbReference>
<organism evidence="1 2">
    <name type="scientific">Plastoroseomonas hellenica</name>
    <dbReference type="NCBI Taxonomy" id="2687306"/>
    <lineage>
        <taxon>Bacteria</taxon>
        <taxon>Pseudomonadati</taxon>
        <taxon>Pseudomonadota</taxon>
        <taxon>Alphaproteobacteria</taxon>
        <taxon>Acetobacterales</taxon>
        <taxon>Acetobacteraceae</taxon>
        <taxon>Plastoroseomonas</taxon>
    </lineage>
</organism>
<keyword evidence="2" id="KW-1185">Reference proteome</keyword>
<dbReference type="RefSeq" id="WP_211850455.1">
    <property type="nucleotide sequence ID" value="NZ_JAAGBB010000001.1"/>
</dbReference>